<sequence length="788" mass="89576">MYLSDRSADIDAAYQYWVAPRLAQLPPKMGAAAGRRWQRIAQTEKYEWREKADGWLSSALSRIRCETAKLKVDWDLSVGDGEICAEAERLAAKFRERAMRGWNTEQMMRAAHQHGVDCEAVFAEQIKRKWLHGISNRLQAEKWWRGFLRRNVRRSLEAVARRDLNLVNSRRDLYVSDDGFARWQSQRRRNQALLATLKMINEMGQEFALSELVEKSLANPKIRKAELMTRIAGFEFCAQVNGDVGEFITITCPSRFHRAHRKNGAENNKYDGSSPRDAAEYLQKVWAQIRAALKREGVEIYGFRVAEPHHDGCPHWHGLFFMPECHRRTFRRIVARYAVRDDRAELGLDYFVSKKAAQQHARAVQAACLARGDAVPTLKSLLSDAVMEADFWREPDWKTYHKVSARVLFKKINWNIGSAAGYIAKYISKNIDGENAFGESIGDTDEAWGTAATDAAQRVMAWASIHGIRQFQQVGGPPVSVWRELRREGMTEDAEENLILAAQAADRGDWAKFVVLMGGVLAKRDEMAIRLYKEDGGHANAYGEPRGAEIRGVLDAETGTVKISRIHEWVIAYAAGQQATDGASANGRTAAAWTGVNNCTESTRQTENGGNSKETLRKTERAALSDDEIKRKRRHDLLKQVNDLEQELDFAENPTLIRVLEMDLELCRSALRGLDQPLLPLADPALRWEVMVQAQQESEKQRLASDTRIAMRDYIAMLDSMMPPVWQRKTDRPAEIQMPKIRPHRWPQPQTYDSTYSVLADACDLVKQTDTLLASWAEQDLDSNSWDA</sequence>
<evidence type="ECO:0000313" key="8">
    <source>
        <dbReference type="EMBL" id="MCG6503476.1"/>
    </source>
</evidence>
<evidence type="ECO:0000256" key="5">
    <source>
        <dbReference type="ARBA" id="ARBA00022759"/>
    </source>
</evidence>
<dbReference type="EMBL" id="JAKOOW010000009">
    <property type="protein sequence ID" value="MCG6503476.1"/>
    <property type="molecule type" value="Genomic_DNA"/>
</dbReference>
<dbReference type="Proteomes" id="UP001298424">
    <property type="component" value="Unassembled WGS sequence"/>
</dbReference>
<evidence type="ECO:0000256" key="6">
    <source>
        <dbReference type="ARBA" id="ARBA00022801"/>
    </source>
</evidence>
<keyword evidence="3" id="KW-0235">DNA replication</keyword>
<proteinExistence type="inferred from homology"/>
<organism evidence="8 9">
    <name type="scientific">Kingella pumchi</name>
    <dbReference type="NCBI Taxonomy" id="2779506"/>
    <lineage>
        <taxon>Bacteria</taxon>
        <taxon>Pseudomonadati</taxon>
        <taxon>Pseudomonadota</taxon>
        <taxon>Betaproteobacteria</taxon>
        <taxon>Neisseriales</taxon>
        <taxon>Neisseriaceae</taxon>
        <taxon>Kingella</taxon>
    </lineage>
</organism>
<name>A0ABS9NL09_9NEIS</name>
<keyword evidence="6" id="KW-0378">Hydrolase</keyword>
<dbReference type="Pfam" id="PF05840">
    <property type="entry name" value="Phage_GPA"/>
    <property type="match status" value="1"/>
</dbReference>
<gene>
    <name evidence="8" type="ORF">MB824_03065</name>
</gene>
<keyword evidence="4" id="KW-0540">Nuclease</keyword>
<protein>
    <submittedName>
        <fullName evidence="8">Replication endonuclease</fullName>
    </submittedName>
</protein>
<evidence type="ECO:0000259" key="7">
    <source>
        <dbReference type="Pfam" id="PF05840"/>
    </source>
</evidence>
<evidence type="ECO:0000313" key="9">
    <source>
        <dbReference type="Proteomes" id="UP001298424"/>
    </source>
</evidence>
<comment type="similarity">
    <text evidence="2">Belongs to the phage GPA family.</text>
</comment>
<comment type="function">
    <text evidence="1">Possible endonuclease which induces a single-strand cut and initiates DNA replication.</text>
</comment>
<evidence type="ECO:0000256" key="2">
    <source>
        <dbReference type="ARBA" id="ARBA00009260"/>
    </source>
</evidence>
<evidence type="ECO:0000256" key="3">
    <source>
        <dbReference type="ARBA" id="ARBA00022705"/>
    </source>
</evidence>
<dbReference type="GO" id="GO:0004519">
    <property type="term" value="F:endonuclease activity"/>
    <property type="evidence" value="ECO:0007669"/>
    <property type="project" value="UniProtKB-KW"/>
</dbReference>
<dbReference type="RefSeq" id="WP_238745848.1">
    <property type="nucleotide sequence ID" value="NZ_JAKOOW010000009.1"/>
</dbReference>
<keyword evidence="9" id="KW-1185">Reference proteome</keyword>
<accession>A0ABS9NL09</accession>
<comment type="caution">
    <text evidence="8">The sequence shown here is derived from an EMBL/GenBank/DDBJ whole genome shotgun (WGS) entry which is preliminary data.</text>
</comment>
<evidence type="ECO:0000256" key="1">
    <source>
        <dbReference type="ARBA" id="ARBA00003293"/>
    </source>
</evidence>
<keyword evidence="5 8" id="KW-0255">Endonuclease</keyword>
<reference evidence="8 9" key="1">
    <citation type="submission" date="2022-02" db="EMBL/GenBank/DDBJ databases">
        <title>Genome sequence data of Kingella unionensis sp. nov. strain CICC 24913 (CCUG 75125).</title>
        <authorList>
            <person name="Xiao M."/>
        </authorList>
    </citation>
    <scope>NUCLEOTIDE SEQUENCE [LARGE SCALE GENOMIC DNA]</scope>
    <source>
        <strain evidence="8 9">CICC 24913</strain>
    </source>
</reference>
<dbReference type="InterPro" id="IPR008766">
    <property type="entry name" value="Replication_gene_A-like"/>
</dbReference>
<feature type="domain" description="Replication gene A protein-like" evidence="7">
    <location>
        <begin position="123"/>
        <end position="350"/>
    </location>
</feature>
<evidence type="ECO:0000256" key="4">
    <source>
        <dbReference type="ARBA" id="ARBA00022722"/>
    </source>
</evidence>